<protein>
    <recommendedName>
        <fullName evidence="5">DUF2570 domain-containing protein</fullName>
    </recommendedName>
</protein>
<evidence type="ECO:0000256" key="2">
    <source>
        <dbReference type="SAM" id="Phobius"/>
    </source>
</evidence>
<gene>
    <name evidence="3" type="ORF">GA0061080_10806</name>
</gene>
<organism evidence="3 4">
    <name type="scientific">Gilliamella intestini</name>
    <dbReference type="NCBI Taxonomy" id="1798183"/>
    <lineage>
        <taxon>Bacteria</taxon>
        <taxon>Pseudomonadati</taxon>
        <taxon>Pseudomonadota</taxon>
        <taxon>Gammaproteobacteria</taxon>
        <taxon>Orbales</taxon>
        <taxon>Orbaceae</taxon>
        <taxon>Gilliamella</taxon>
    </lineage>
</organism>
<dbReference type="EMBL" id="FMBA01000080">
    <property type="protein sequence ID" value="SCC31768.1"/>
    <property type="molecule type" value="Genomic_DNA"/>
</dbReference>
<reference evidence="4" key="1">
    <citation type="submission" date="2016-08" db="EMBL/GenBank/DDBJ databases">
        <authorList>
            <person name="Varghese N."/>
            <person name="Submissions Spin"/>
        </authorList>
    </citation>
    <scope>NUCLEOTIDE SEQUENCE [LARGE SCALE GENOMIC DNA]</scope>
    <source>
        <strain evidence="4">R-53144</strain>
    </source>
</reference>
<evidence type="ECO:0000313" key="4">
    <source>
        <dbReference type="Proteomes" id="UP000199698"/>
    </source>
</evidence>
<name>A0A1C4DKA6_9GAMM</name>
<feature type="coiled-coil region" evidence="1">
    <location>
        <begin position="33"/>
        <end position="95"/>
    </location>
</feature>
<dbReference type="Proteomes" id="UP000199698">
    <property type="component" value="Unassembled WGS sequence"/>
</dbReference>
<accession>A0A1C4DKA6</accession>
<keyword evidence="2" id="KW-0472">Membrane</keyword>
<keyword evidence="4" id="KW-1185">Reference proteome</keyword>
<keyword evidence="2" id="KW-0812">Transmembrane</keyword>
<evidence type="ECO:0008006" key="5">
    <source>
        <dbReference type="Google" id="ProtNLM"/>
    </source>
</evidence>
<feature type="transmembrane region" description="Helical" evidence="2">
    <location>
        <begin position="7"/>
        <end position="27"/>
    </location>
</feature>
<keyword evidence="1" id="KW-0175">Coiled coil</keyword>
<evidence type="ECO:0000256" key="1">
    <source>
        <dbReference type="SAM" id="Coils"/>
    </source>
</evidence>
<sequence length="109" mass="12577">MFKLSKVNIANTALIIAAFAFTVYFGYNNYHEKKRLQIENAELFGKIEQLEQSIAKNNQIIAQREQEKAQDAMSIKQLQEQMKDALKNNQCANDFMPSNVSDWMRSGKN</sequence>
<evidence type="ECO:0000313" key="3">
    <source>
        <dbReference type="EMBL" id="SCC31768.1"/>
    </source>
</evidence>
<dbReference type="OrthoDB" id="7068074at2"/>
<dbReference type="AlphaFoldDB" id="A0A1C4DKA6"/>
<proteinExistence type="predicted"/>
<dbReference type="RefSeq" id="WP_091126031.1">
    <property type="nucleotide sequence ID" value="NZ_FMBA01000080.1"/>
</dbReference>
<keyword evidence="2" id="KW-1133">Transmembrane helix</keyword>